<sequence length="61" mass="6648">MSTVPGGLGVFETVILFSLPNTVSQADILGGLIAYRAIYYFLPLIVAIVLLIIKEIQQQII</sequence>
<proteinExistence type="predicted"/>
<evidence type="ECO:0000313" key="2">
    <source>
        <dbReference type="EMBL" id="CCQ70266.1"/>
    </source>
</evidence>
<organism evidence="2 3">
    <name type="scientific">Crocosphaera watsonii WH 0402</name>
    <dbReference type="NCBI Taxonomy" id="1284629"/>
    <lineage>
        <taxon>Bacteria</taxon>
        <taxon>Bacillati</taxon>
        <taxon>Cyanobacteriota</taxon>
        <taxon>Cyanophyceae</taxon>
        <taxon>Oscillatoriophycideae</taxon>
        <taxon>Chroococcales</taxon>
        <taxon>Aphanothecaceae</taxon>
        <taxon>Crocosphaera</taxon>
    </lineage>
</organism>
<dbReference type="AlphaFoldDB" id="T2JYZ5"/>
<protein>
    <submittedName>
        <fullName evidence="2">Uncharacterized protein</fullName>
    </submittedName>
</protein>
<comment type="caution">
    <text evidence="2">The sequence shown here is derived from an EMBL/GenBank/DDBJ whole genome shotgun (WGS) entry which is preliminary data.</text>
</comment>
<name>T2JYZ5_CROWT</name>
<feature type="transmembrane region" description="Helical" evidence="1">
    <location>
        <begin position="33"/>
        <end position="53"/>
    </location>
</feature>
<reference evidence="2 3" key="1">
    <citation type="submission" date="2013-01" db="EMBL/GenBank/DDBJ databases">
        <authorList>
            <person name="Bench S."/>
        </authorList>
    </citation>
    <scope>NUCLEOTIDE SEQUENCE [LARGE SCALE GENOMIC DNA]</scope>
    <source>
        <strain evidence="2 3">WH 0402</strain>
    </source>
</reference>
<keyword evidence="1" id="KW-0812">Transmembrane</keyword>
<evidence type="ECO:0000313" key="3">
    <source>
        <dbReference type="Proteomes" id="UP000018130"/>
    </source>
</evidence>
<keyword evidence="1" id="KW-1133">Transmembrane helix</keyword>
<accession>T2JYZ5</accession>
<keyword evidence="1" id="KW-0472">Membrane</keyword>
<dbReference type="Proteomes" id="UP000018130">
    <property type="component" value="Unassembled WGS sequence"/>
</dbReference>
<gene>
    <name evidence="2" type="ORF">CWATWH0402_2752</name>
</gene>
<dbReference type="EMBL" id="CAQN01001157">
    <property type="protein sequence ID" value="CCQ70266.1"/>
    <property type="molecule type" value="Genomic_DNA"/>
</dbReference>
<evidence type="ECO:0000256" key="1">
    <source>
        <dbReference type="SAM" id="Phobius"/>
    </source>
</evidence>
<reference evidence="2 3" key="2">
    <citation type="submission" date="2013-09" db="EMBL/GenBank/DDBJ databases">
        <title>Whole genome comparison of six Crocosphaera watsonii strains with differing phenotypes.</title>
        <authorList>
            <person name="Bench S.R."/>
            <person name="Heller P."/>
            <person name="Frank I."/>
            <person name="Arciniega M."/>
            <person name="Shilova I.N."/>
            <person name="Zehr J.P."/>
        </authorList>
    </citation>
    <scope>NUCLEOTIDE SEQUENCE [LARGE SCALE GENOMIC DNA]</scope>
    <source>
        <strain evidence="2 3">WH 0402</strain>
    </source>
</reference>